<dbReference type="SUPFAM" id="SSF63748">
    <property type="entry name" value="Tudor/PWWP/MBT"/>
    <property type="match status" value="1"/>
</dbReference>
<keyword evidence="4 7" id="KW-0963">Cytoplasm</keyword>
<dbReference type="FunFam" id="2.40.50.90:FF:000010">
    <property type="entry name" value="Ribonuclease"/>
    <property type="match status" value="1"/>
</dbReference>
<dbReference type="GO" id="GO:0005829">
    <property type="term" value="C:cytosol"/>
    <property type="evidence" value="ECO:0007669"/>
    <property type="project" value="UniProtKB-UniRule"/>
</dbReference>
<dbReference type="FunFam" id="2.40.50.90:FF:000001">
    <property type="entry name" value="Staphylococcal nuclease domain-containing protein"/>
    <property type="match status" value="1"/>
</dbReference>
<dbReference type="Proteomes" id="UP000664169">
    <property type="component" value="Unassembled WGS sequence"/>
</dbReference>
<dbReference type="FunFam" id="2.30.30.140:FF:000018">
    <property type="entry name" value="Serine/threonine-protein kinase 31"/>
    <property type="match status" value="1"/>
</dbReference>
<evidence type="ECO:0000313" key="11">
    <source>
        <dbReference type="EMBL" id="CAF9904813.1"/>
    </source>
</evidence>
<organism evidence="11 12">
    <name type="scientific">Gomphillus americanus</name>
    <dbReference type="NCBI Taxonomy" id="1940652"/>
    <lineage>
        <taxon>Eukaryota</taxon>
        <taxon>Fungi</taxon>
        <taxon>Dikarya</taxon>
        <taxon>Ascomycota</taxon>
        <taxon>Pezizomycotina</taxon>
        <taxon>Lecanoromycetes</taxon>
        <taxon>OSLEUM clade</taxon>
        <taxon>Ostropomycetidae</taxon>
        <taxon>Ostropales</taxon>
        <taxon>Graphidaceae</taxon>
        <taxon>Gomphilloideae</taxon>
        <taxon>Gomphillus</taxon>
    </lineage>
</organism>
<feature type="domain" description="TNase-like" evidence="10">
    <location>
        <begin position="323"/>
        <end position="460"/>
    </location>
</feature>
<evidence type="ECO:0000259" key="9">
    <source>
        <dbReference type="PROSITE" id="PS50304"/>
    </source>
</evidence>
<evidence type="ECO:0000256" key="5">
    <source>
        <dbReference type="ARBA" id="ARBA00022553"/>
    </source>
</evidence>
<dbReference type="PANTHER" id="PTHR12302:SF2">
    <property type="entry name" value="STAPHYLOCOCCAL NUCLEASE DOMAIN-CONTAINING PROTEIN 1"/>
    <property type="match status" value="1"/>
</dbReference>
<dbReference type="PANTHER" id="PTHR12302">
    <property type="entry name" value="EBNA2 BINDING PROTEIN P100"/>
    <property type="match status" value="1"/>
</dbReference>
<feature type="compositionally biased region" description="Basic and acidic residues" evidence="8">
    <location>
        <begin position="869"/>
        <end position="879"/>
    </location>
</feature>
<dbReference type="InterPro" id="IPR016071">
    <property type="entry name" value="Staphylococal_nuclease_OB-fold"/>
</dbReference>
<dbReference type="Pfam" id="PF00565">
    <property type="entry name" value="SNase"/>
    <property type="match status" value="5"/>
</dbReference>
<gene>
    <name evidence="11" type="ORF">GOMPHAMPRED_002955</name>
</gene>
<dbReference type="GO" id="GO:0003723">
    <property type="term" value="F:RNA binding"/>
    <property type="evidence" value="ECO:0007669"/>
    <property type="project" value="UniProtKB-UniRule"/>
</dbReference>
<dbReference type="PIRSF" id="PIRSF017179">
    <property type="entry name" value="RISC-Tudor-SN"/>
    <property type="match status" value="1"/>
</dbReference>
<dbReference type="SMART" id="SM00318">
    <property type="entry name" value="SNc"/>
    <property type="match status" value="4"/>
</dbReference>
<protein>
    <recommendedName>
        <fullName evidence="2">Probable endonuclease LCL3</fullName>
    </recommendedName>
    <alternativeName>
        <fullName evidence="3">Probable endonuclease lcl3</fullName>
    </alternativeName>
</protein>
<keyword evidence="12" id="KW-1185">Reference proteome</keyword>
<sequence length="890" mass="99204">MAPAQIQQANVKSVLSGDTLILAAPNNPKAERVLSLACVDAPRVRREGDEPYGFASRDFLIKHCVGKAIRFQVLYNIPTAANREYGRIMLSGGLSFPEASVAEGWVKVREDAGKRMDESDQTKQFIEKLELDQAKARADAKGVWSKENDGVIQVQSDIPDAKAFVEEHKDQKLEAVVEKVLTGDRVILRFLDSPQKHLQTMVLIAGIRAPSTKRPNTSDGKEQPAEPYGEEAVQFLDNRILQRTVYVQAVGTTPQGQLVCTIGHQQGGDMAGHILRAGLARCVDHHSTMLGSNMAKLRQAEKEAKDKKIALFKDHVGPKVSAEDVEVTVTRIQTADTIFIRNRNGSEKKINFSSIRQPKPTDPKQAPFQAEAKEFLRKKLIGKHVKVSIDGKKAASDGYEEREVATVLQGGKNVALQLVEAGWASVIRHRRDDADRSPYYDELLVAEETAQKEGKGMWSGKPTAAKQYVDYSESVQKAKIQASVLQRQRKIPAIVDFVKGPSRFTILIPRESAKLTLVLSGIRAPKTGRSPQEASDPFGPEALDFANKKCLQRDVEVDIEGTDKVGGFIGTLYVNRENVTKLLVEEGYATVHAYSAENSPHGAELFAAEKKAKDARRNIWQDYDPSQDEDAQEVTTNDTNGDSTPAGRKINYKEVVITHIDPETLKLKLQIIGTGTGALEDLMSRFRSFHVSNSASLPKDSTPKVGDFVSARFSEDKTWYRARIRRNDREKKTSDVIYIDYGNEEKLPWAELRTLPQQFDTKQLRAQAQDASLSFIQFPASQQYREDAGNFLYRVLPDRNLIANIDATDSKDGTLYITLFEKNIDIKQTESINADIISEGCAMVARKLRAWEKSGDGVQDILKSLQEKEKEAKDDRRGMWEYGDLTGDDE</sequence>
<dbReference type="GO" id="GO:0006402">
    <property type="term" value="P:mRNA catabolic process"/>
    <property type="evidence" value="ECO:0007669"/>
    <property type="project" value="UniProtKB-UniRule"/>
</dbReference>
<feature type="region of interest" description="Disordered" evidence="8">
    <location>
        <begin position="869"/>
        <end position="890"/>
    </location>
</feature>
<dbReference type="GO" id="GO:0005634">
    <property type="term" value="C:nucleus"/>
    <property type="evidence" value="ECO:0007669"/>
    <property type="project" value="TreeGrafter"/>
</dbReference>
<dbReference type="OrthoDB" id="10023235at2759"/>
<dbReference type="FunFam" id="2.40.50.90:FF:000019">
    <property type="entry name" value="Transcription factor (Snd1/p100), putative"/>
    <property type="match status" value="1"/>
</dbReference>
<evidence type="ECO:0000256" key="6">
    <source>
        <dbReference type="ARBA" id="ARBA00022737"/>
    </source>
</evidence>
<dbReference type="Pfam" id="PF00567">
    <property type="entry name" value="TUDOR"/>
    <property type="match status" value="1"/>
</dbReference>
<comment type="caution">
    <text evidence="11">The sequence shown here is derived from an EMBL/GenBank/DDBJ whole genome shotgun (WGS) entry which is preliminary data.</text>
</comment>
<name>A0A8H3EHS8_9LECA</name>
<feature type="domain" description="TNase-like" evidence="10">
    <location>
        <begin position="489"/>
        <end position="622"/>
    </location>
</feature>
<feature type="domain" description="TNase-like" evidence="10">
    <location>
        <begin position="5"/>
        <end position="146"/>
    </location>
</feature>
<dbReference type="InterPro" id="IPR002999">
    <property type="entry name" value="Tudor"/>
</dbReference>
<keyword evidence="6" id="KW-0677">Repeat</keyword>
<feature type="domain" description="TNase-like" evidence="10">
    <location>
        <begin position="171"/>
        <end position="314"/>
    </location>
</feature>
<keyword evidence="5" id="KW-0597">Phosphoprotein</keyword>
<dbReference type="PROSITE" id="PS50830">
    <property type="entry name" value="TNASE_3"/>
    <property type="match status" value="4"/>
</dbReference>
<evidence type="ECO:0000256" key="1">
    <source>
        <dbReference type="ARBA" id="ARBA00004496"/>
    </source>
</evidence>
<evidence type="ECO:0000259" key="10">
    <source>
        <dbReference type="PROSITE" id="PS50830"/>
    </source>
</evidence>
<dbReference type="Gene3D" id="2.40.50.90">
    <property type="match status" value="5"/>
</dbReference>
<dbReference type="SUPFAM" id="SSF50199">
    <property type="entry name" value="Staphylococcal nuclease"/>
    <property type="match status" value="5"/>
</dbReference>
<dbReference type="PROSITE" id="PS50304">
    <property type="entry name" value="TUDOR"/>
    <property type="match status" value="1"/>
</dbReference>
<dbReference type="Gene3D" id="2.30.30.140">
    <property type="match status" value="1"/>
</dbReference>
<dbReference type="AlphaFoldDB" id="A0A8H3EHS8"/>
<evidence type="ECO:0000313" key="12">
    <source>
        <dbReference type="Proteomes" id="UP000664169"/>
    </source>
</evidence>
<dbReference type="GO" id="GO:0004518">
    <property type="term" value="F:nuclease activity"/>
    <property type="evidence" value="ECO:0007669"/>
    <property type="project" value="TreeGrafter"/>
</dbReference>
<dbReference type="EMBL" id="CAJPDQ010000002">
    <property type="protein sequence ID" value="CAF9904813.1"/>
    <property type="molecule type" value="Genomic_DNA"/>
</dbReference>
<comment type="subcellular location">
    <subcellularLocation>
        <location evidence="1 7">Cytoplasm</location>
    </subcellularLocation>
</comment>
<evidence type="ECO:0000256" key="3">
    <source>
        <dbReference type="ARBA" id="ARBA00014651"/>
    </source>
</evidence>
<dbReference type="InterPro" id="IPR016685">
    <property type="entry name" value="Silence_cplx_Nase-comp_TudorSN"/>
</dbReference>
<dbReference type="CDD" id="cd00175">
    <property type="entry name" value="SNc"/>
    <property type="match status" value="2"/>
</dbReference>
<feature type="domain" description="Tudor" evidence="9">
    <location>
        <begin position="702"/>
        <end position="762"/>
    </location>
</feature>
<evidence type="ECO:0000256" key="7">
    <source>
        <dbReference type="PIRNR" id="PIRNR017179"/>
    </source>
</evidence>
<dbReference type="GO" id="GO:0031332">
    <property type="term" value="C:RNAi effector complex"/>
    <property type="evidence" value="ECO:0007669"/>
    <property type="project" value="InterPro"/>
</dbReference>
<feature type="region of interest" description="Disordered" evidence="8">
    <location>
        <begin position="622"/>
        <end position="647"/>
    </location>
</feature>
<dbReference type="InterPro" id="IPR035437">
    <property type="entry name" value="SNase_OB-fold_sf"/>
</dbReference>
<evidence type="ECO:0000256" key="2">
    <source>
        <dbReference type="ARBA" id="ARBA00013404"/>
    </source>
</evidence>
<reference evidence="11" key="1">
    <citation type="submission" date="2021-03" db="EMBL/GenBank/DDBJ databases">
        <authorList>
            <person name="Tagirdzhanova G."/>
        </authorList>
    </citation>
    <scope>NUCLEOTIDE SEQUENCE</scope>
</reference>
<proteinExistence type="predicted"/>
<evidence type="ECO:0000256" key="4">
    <source>
        <dbReference type="ARBA" id="ARBA00022490"/>
    </source>
</evidence>
<evidence type="ECO:0000256" key="8">
    <source>
        <dbReference type="SAM" id="MobiDB-lite"/>
    </source>
</evidence>
<feature type="compositionally biased region" description="Polar residues" evidence="8">
    <location>
        <begin position="633"/>
        <end position="643"/>
    </location>
</feature>
<dbReference type="SMART" id="SM00333">
    <property type="entry name" value="TUDOR"/>
    <property type="match status" value="1"/>
</dbReference>
<dbReference type="GO" id="GO:0031047">
    <property type="term" value="P:regulatory ncRNA-mediated gene silencing"/>
    <property type="evidence" value="ECO:0007669"/>
    <property type="project" value="UniProtKB-UniRule"/>
</dbReference>
<accession>A0A8H3EHS8</accession>